<accession>A0A1A6HAP8</accession>
<dbReference type="InterPro" id="IPR027995">
    <property type="entry name" value="Galactosyl_T_N"/>
</dbReference>
<evidence type="ECO:0000313" key="2">
    <source>
        <dbReference type="EMBL" id="OBS75364.1"/>
    </source>
</evidence>
<evidence type="ECO:0000259" key="1">
    <source>
        <dbReference type="Pfam" id="PF13733"/>
    </source>
</evidence>
<dbReference type="Pfam" id="PF13733">
    <property type="entry name" value="Glyco_transf_7N"/>
    <property type="match status" value="1"/>
</dbReference>
<dbReference type="EMBL" id="LZPO01037920">
    <property type="protein sequence ID" value="OBS75364.1"/>
    <property type="molecule type" value="Genomic_DNA"/>
</dbReference>
<dbReference type="AlphaFoldDB" id="A0A1A6HAP8"/>
<dbReference type="Proteomes" id="UP000092124">
    <property type="component" value="Unassembled WGS sequence"/>
</dbReference>
<dbReference type="GO" id="GO:0005975">
    <property type="term" value="P:carbohydrate metabolic process"/>
    <property type="evidence" value="ECO:0007669"/>
    <property type="project" value="InterPro"/>
</dbReference>
<evidence type="ECO:0000313" key="3">
    <source>
        <dbReference type="Proteomes" id="UP000092124"/>
    </source>
</evidence>
<dbReference type="InterPro" id="IPR003859">
    <property type="entry name" value="Galactosyl_T"/>
</dbReference>
<keyword evidence="3" id="KW-1185">Reference proteome</keyword>
<dbReference type="PANTHER" id="PTHR19300:SF5">
    <property type="entry name" value="BETA-1,4-GALACTOSYLTRANSFERASE 1"/>
    <property type="match status" value="1"/>
</dbReference>
<dbReference type="GO" id="GO:0006487">
    <property type="term" value="P:protein N-linked glycosylation"/>
    <property type="evidence" value="ECO:0007669"/>
    <property type="project" value="TreeGrafter"/>
</dbReference>
<protein>
    <recommendedName>
        <fullName evidence="1">Galactosyltransferase N-terminal domain-containing protein</fullName>
    </recommendedName>
</protein>
<dbReference type="Gene3D" id="3.90.550.10">
    <property type="entry name" value="Spore Coat Polysaccharide Biosynthesis Protein SpsA, Chain A"/>
    <property type="match status" value="1"/>
</dbReference>
<dbReference type="SUPFAM" id="SSF53448">
    <property type="entry name" value="Nucleotide-diphospho-sugar transferases"/>
    <property type="match status" value="1"/>
</dbReference>
<dbReference type="InterPro" id="IPR029044">
    <property type="entry name" value="Nucleotide-diphossugar_trans"/>
</dbReference>
<feature type="domain" description="Galactosyltransferase N-terminal" evidence="1">
    <location>
        <begin position="25"/>
        <end position="114"/>
    </location>
</feature>
<dbReference type="OrthoDB" id="10016069at2759"/>
<sequence length="176" mass="20076">DLHGPKEAACQKRTVTTLNRKCRTESPHKVATIISFCNREEHLKYWLYYLCTVLQCQWLDYGVYVVNKAGDTKFNHAKRLTVGFREALKEHGYHCFVLSDVDLIPMDDCNAYRCFSQPQHISVTSLALYYSAVVAMATGGKVHDGNLLWKKYGQRHLPKPQSAVSNIRRINPAGET</sequence>
<proteinExistence type="predicted"/>
<dbReference type="GO" id="GO:0003831">
    <property type="term" value="F:beta-N-acetylglucosaminylglycopeptide beta-1,4-galactosyltransferase activity"/>
    <property type="evidence" value="ECO:0007669"/>
    <property type="project" value="TreeGrafter"/>
</dbReference>
<dbReference type="GO" id="GO:0008092">
    <property type="term" value="F:cytoskeletal protein binding"/>
    <property type="evidence" value="ECO:0007669"/>
    <property type="project" value="TreeGrafter"/>
</dbReference>
<comment type="caution">
    <text evidence="2">The sequence shown here is derived from an EMBL/GenBank/DDBJ whole genome shotgun (WGS) entry which is preliminary data.</text>
</comment>
<feature type="non-terminal residue" evidence="2">
    <location>
        <position position="1"/>
    </location>
</feature>
<gene>
    <name evidence="2" type="ORF">A6R68_14071</name>
</gene>
<name>A0A1A6HAP8_NEOLE</name>
<dbReference type="PRINTS" id="PR02050">
    <property type="entry name" value="B14GALTRFASE"/>
</dbReference>
<dbReference type="GO" id="GO:0005794">
    <property type="term" value="C:Golgi apparatus"/>
    <property type="evidence" value="ECO:0007669"/>
    <property type="project" value="TreeGrafter"/>
</dbReference>
<organism evidence="2 3">
    <name type="scientific">Neotoma lepida</name>
    <name type="common">Desert woodrat</name>
    <dbReference type="NCBI Taxonomy" id="56216"/>
    <lineage>
        <taxon>Eukaryota</taxon>
        <taxon>Metazoa</taxon>
        <taxon>Chordata</taxon>
        <taxon>Craniata</taxon>
        <taxon>Vertebrata</taxon>
        <taxon>Euteleostomi</taxon>
        <taxon>Mammalia</taxon>
        <taxon>Eutheria</taxon>
        <taxon>Euarchontoglires</taxon>
        <taxon>Glires</taxon>
        <taxon>Rodentia</taxon>
        <taxon>Myomorpha</taxon>
        <taxon>Muroidea</taxon>
        <taxon>Cricetidae</taxon>
        <taxon>Neotominae</taxon>
        <taxon>Neotoma</taxon>
    </lineage>
</organism>
<dbReference type="STRING" id="56216.A0A1A6HAP8"/>
<reference evidence="2 3" key="1">
    <citation type="submission" date="2016-06" db="EMBL/GenBank/DDBJ databases">
        <title>The Draft Genome Sequence and Annotation of the Desert Woodrat Neotoma lepida.</title>
        <authorList>
            <person name="Campbell M."/>
            <person name="Oakeson K.F."/>
            <person name="Yandell M."/>
            <person name="Halpert J.R."/>
            <person name="Dearing D."/>
        </authorList>
    </citation>
    <scope>NUCLEOTIDE SEQUENCE [LARGE SCALE GENOMIC DNA]</scope>
    <source>
        <strain evidence="2">417</strain>
        <tissue evidence="2">Liver</tissue>
    </source>
</reference>
<dbReference type="PANTHER" id="PTHR19300">
    <property type="entry name" value="BETA-1,4-GALACTOSYLTRANSFERASE"/>
    <property type="match status" value="1"/>
</dbReference>